<accession>A0A6J3M173</accession>
<evidence type="ECO:0000313" key="2">
    <source>
        <dbReference type="RefSeq" id="XP_033458290.1"/>
    </source>
</evidence>
<reference evidence="2" key="3">
    <citation type="submission" date="2025-08" db="UniProtKB">
        <authorList>
            <consortium name="RefSeq"/>
        </authorList>
    </citation>
    <scope>IDENTIFICATION</scope>
    <source>
        <strain evidence="2">CBS 342.82</strain>
    </source>
</reference>
<sequence length="284" mass="33938">MQQAVHLFWHHTNIQDAKHDRLPGRWWQEFGSRLTHLNIENIQRIHLMFPVHNMHQVFERENSVANMVRYVKPKIFRVTNRYHDWPASDWRDGSYRTTVCERQVRRQITMLLDACSVHVKKFQLALEVLPREREGYAAFFGTIRRLKKKLEMTRHSYDADPVVSYLCVVDEPRSWRWRRRRSTNRFDKNDKVTESKIELRVLELEWIRVCEVAESLLNTKANIITEAALHISSSHMFAQPSGVAERKESGTAQKVLLWQQRHVQQHSQKLHNAHEAQCRKLFTR</sequence>
<organism evidence="2">
    <name type="scientific">Dissoconium aciculare CBS 342.82</name>
    <dbReference type="NCBI Taxonomy" id="1314786"/>
    <lineage>
        <taxon>Eukaryota</taxon>
        <taxon>Fungi</taxon>
        <taxon>Dikarya</taxon>
        <taxon>Ascomycota</taxon>
        <taxon>Pezizomycotina</taxon>
        <taxon>Dothideomycetes</taxon>
        <taxon>Dothideomycetidae</taxon>
        <taxon>Mycosphaerellales</taxon>
        <taxon>Dissoconiaceae</taxon>
        <taxon>Dissoconium</taxon>
    </lineage>
</organism>
<dbReference type="OrthoDB" id="288942at2759"/>
<reference evidence="2" key="2">
    <citation type="submission" date="2020-04" db="EMBL/GenBank/DDBJ databases">
        <authorList>
            <consortium name="NCBI Genome Project"/>
        </authorList>
    </citation>
    <scope>NUCLEOTIDE SEQUENCE</scope>
    <source>
        <strain evidence="2">CBS 342.82</strain>
    </source>
</reference>
<dbReference type="Proteomes" id="UP000504637">
    <property type="component" value="Unplaced"/>
</dbReference>
<reference evidence="2" key="1">
    <citation type="submission" date="2020-01" db="EMBL/GenBank/DDBJ databases">
        <authorList>
            <consortium name="DOE Joint Genome Institute"/>
            <person name="Haridas S."/>
            <person name="Albert R."/>
            <person name="Binder M."/>
            <person name="Bloem J."/>
            <person name="Labutti K."/>
            <person name="Salamov A."/>
            <person name="Andreopoulos B."/>
            <person name="Baker S.E."/>
            <person name="Barry K."/>
            <person name="Bills G."/>
            <person name="Bluhm B.H."/>
            <person name="Cannon C."/>
            <person name="Castanera R."/>
            <person name="Culley D.E."/>
            <person name="Daum C."/>
            <person name="Ezra D."/>
            <person name="Gonzalez J.B."/>
            <person name="Henrissat B."/>
            <person name="Kuo A."/>
            <person name="Liang C."/>
            <person name="Lipzen A."/>
            <person name="Lutzoni F."/>
            <person name="Magnuson J."/>
            <person name="Mondo S."/>
            <person name="Nolan M."/>
            <person name="Ohm R."/>
            <person name="Pangilinan J."/>
            <person name="Park H.-J."/>
            <person name="Ramirez L."/>
            <person name="Alfaro M."/>
            <person name="Sun H."/>
            <person name="Tritt A."/>
            <person name="Yoshinaga Y."/>
            <person name="Zwiers L.-H."/>
            <person name="Turgeon B.G."/>
            <person name="Goodwin S.B."/>
            <person name="Spatafora J.W."/>
            <person name="Crous P.W."/>
            <person name="Grigoriev I.V."/>
        </authorList>
    </citation>
    <scope>NUCLEOTIDE SEQUENCE</scope>
    <source>
        <strain evidence="2">CBS 342.82</strain>
    </source>
</reference>
<keyword evidence="1" id="KW-1185">Reference proteome</keyword>
<protein>
    <submittedName>
        <fullName evidence="2">Uncharacterized protein</fullName>
    </submittedName>
</protein>
<dbReference type="RefSeq" id="XP_033458290.1">
    <property type="nucleotide sequence ID" value="XM_033605338.1"/>
</dbReference>
<proteinExistence type="predicted"/>
<evidence type="ECO:0000313" key="1">
    <source>
        <dbReference type="Proteomes" id="UP000504637"/>
    </source>
</evidence>
<dbReference type="AlphaFoldDB" id="A0A6J3M173"/>
<gene>
    <name evidence="2" type="ORF">K489DRAFT_382302</name>
</gene>
<dbReference type="GeneID" id="54363138"/>
<name>A0A6J3M173_9PEZI</name>